<dbReference type="GO" id="GO:0005783">
    <property type="term" value="C:endoplasmic reticulum"/>
    <property type="evidence" value="ECO:0007669"/>
    <property type="project" value="TreeGrafter"/>
</dbReference>
<dbReference type="EMBL" id="HG805919">
    <property type="protein sequence ID" value="CDW54848.1"/>
    <property type="molecule type" value="Genomic_DNA"/>
</dbReference>
<evidence type="ECO:0000313" key="2">
    <source>
        <dbReference type="Proteomes" id="UP000030665"/>
    </source>
</evidence>
<dbReference type="PANTHER" id="PTHR19316:SF18">
    <property type="entry name" value="HSP70-BINDING PROTEIN 1"/>
    <property type="match status" value="1"/>
</dbReference>
<sequence length="305" mass="33969">MDFIVPNGYWTAFIQFARNVGIEHPRLETEIGATKLSDKDTVALRKSLDTYGDNIGTINRMKRAVEELLAVAMQNLSNEQVKSAVKYLNQLTDLCDFRGVQTDFCKMGAAPLLVPFVLHFVKEIRSLALSLVCALVQNRRACQNAFALAHFVPILMHTASDESCNMSQRKGLHALFCLCFGNRHVSQLFCQSGGIVKLLHFTRYAELATESCFMLSKTLDVVPQYKRTACDQRAIEELINLAYETNDVILQEKAVEALFNIVSDCDEAKKDLAGACTQIIQCIYAGEVDEVKRETAAGNLANKSN</sequence>
<reference evidence="1" key="1">
    <citation type="submission" date="2014-01" db="EMBL/GenBank/DDBJ databases">
        <authorList>
            <person name="Aslett M."/>
        </authorList>
    </citation>
    <scope>NUCLEOTIDE SEQUENCE</scope>
</reference>
<dbReference type="AlphaFoldDB" id="A0A077Z5A9"/>
<gene>
    <name evidence="1" type="ORF">TTRE_0000311801</name>
</gene>
<dbReference type="PANTHER" id="PTHR19316">
    <property type="entry name" value="PROTEIN FOLDING REGULATOR"/>
    <property type="match status" value="1"/>
</dbReference>
<dbReference type="InterPro" id="IPR016024">
    <property type="entry name" value="ARM-type_fold"/>
</dbReference>
<dbReference type="Proteomes" id="UP000030665">
    <property type="component" value="Unassembled WGS sequence"/>
</dbReference>
<organism evidence="1 2">
    <name type="scientific">Trichuris trichiura</name>
    <name type="common">Whipworm</name>
    <name type="synonym">Trichocephalus trichiurus</name>
    <dbReference type="NCBI Taxonomy" id="36087"/>
    <lineage>
        <taxon>Eukaryota</taxon>
        <taxon>Metazoa</taxon>
        <taxon>Ecdysozoa</taxon>
        <taxon>Nematoda</taxon>
        <taxon>Enoplea</taxon>
        <taxon>Dorylaimia</taxon>
        <taxon>Trichinellida</taxon>
        <taxon>Trichuridae</taxon>
        <taxon>Trichuris</taxon>
    </lineage>
</organism>
<dbReference type="InterPro" id="IPR050693">
    <property type="entry name" value="Hsp70_NEF-Inhibitors"/>
</dbReference>
<dbReference type="STRING" id="36087.A0A077Z5A9"/>
<accession>A0A077Z5A9</accession>
<name>A0A077Z5A9_TRITR</name>
<dbReference type="InterPro" id="IPR011989">
    <property type="entry name" value="ARM-like"/>
</dbReference>
<dbReference type="GO" id="GO:0000774">
    <property type="term" value="F:adenyl-nucleotide exchange factor activity"/>
    <property type="evidence" value="ECO:0007669"/>
    <property type="project" value="TreeGrafter"/>
</dbReference>
<keyword evidence="2" id="KW-1185">Reference proteome</keyword>
<protein>
    <submittedName>
        <fullName evidence="1">Uncharacterized protein</fullName>
    </submittedName>
</protein>
<proteinExistence type="predicted"/>
<dbReference type="Gene3D" id="1.25.10.10">
    <property type="entry name" value="Leucine-rich Repeat Variant"/>
    <property type="match status" value="1"/>
</dbReference>
<evidence type="ECO:0000313" key="1">
    <source>
        <dbReference type="EMBL" id="CDW54848.1"/>
    </source>
</evidence>
<reference evidence="1" key="2">
    <citation type="submission" date="2014-03" db="EMBL/GenBank/DDBJ databases">
        <title>The whipworm genome and dual-species transcriptomics of an intimate host-pathogen interaction.</title>
        <authorList>
            <person name="Foth B.J."/>
            <person name="Tsai I.J."/>
            <person name="Reid A.J."/>
            <person name="Bancroft A.J."/>
            <person name="Nichol S."/>
            <person name="Tracey A."/>
            <person name="Holroyd N."/>
            <person name="Cotton J.A."/>
            <person name="Stanley E.J."/>
            <person name="Zarowiecki M."/>
            <person name="Liu J.Z."/>
            <person name="Huckvale T."/>
            <person name="Cooper P.J."/>
            <person name="Grencis R.K."/>
            <person name="Berriman M."/>
        </authorList>
    </citation>
    <scope>NUCLEOTIDE SEQUENCE [LARGE SCALE GENOMIC DNA]</scope>
</reference>
<dbReference type="OrthoDB" id="10250458at2759"/>
<dbReference type="SUPFAM" id="SSF48371">
    <property type="entry name" value="ARM repeat"/>
    <property type="match status" value="1"/>
</dbReference>